<accession>A0A0C9TN64</accession>
<evidence type="ECO:0000313" key="2">
    <source>
        <dbReference type="EMBL" id="KIJ23314.1"/>
    </source>
</evidence>
<evidence type="ECO:0000256" key="1">
    <source>
        <dbReference type="SAM" id="Phobius"/>
    </source>
</evidence>
<dbReference type="Proteomes" id="UP000054279">
    <property type="component" value="Unassembled WGS sequence"/>
</dbReference>
<proteinExistence type="predicted"/>
<reference evidence="2 3" key="1">
    <citation type="submission" date="2014-06" db="EMBL/GenBank/DDBJ databases">
        <title>Evolutionary Origins and Diversification of the Mycorrhizal Mutualists.</title>
        <authorList>
            <consortium name="DOE Joint Genome Institute"/>
            <consortium name="Mycorrhizal Genomics Consortium"/>
            <person name="Kohler A."/>
            <person name="Kuo A."/>
            <person name="Nagy L.G."/>
            <person name="Floudas D."/>
            <person name="Copeland A."/>
            <person name="Barry K.W."/>
            <person name="Cichocki N."/>
            <person name="Veneault-Fourrey C."/>
            <person name="LaButti K."/>
            <person name="Lindquist E.A."/>
            <person name="Lipzen A."/>
            <person name="Lundell T."/>
            <person name="Morin E."/>
            <person name="Murat C."/>
            <person name="Riley R."/>
            <person name="Ohm R."/>
            <person name="Sun H."/>
            <person name="Tunlid A."/>
            <person name="Henrissat B."/>
            <person name="Grigoriev I.V."/>
            <person name="Hibbett D.S."/>
            <person name="Martin F."/>
        </authorList>
    </citation>
    <scope>NUCLEOTIDE SEQUENCE [LARGE SCALE GENOMIC DNA]</scope>
    <source>
        <strain evidence="2 3">SS14</strain>
    </source>
</reference>
<keyword evidence="1" id="KW-0472">Membrane</keyword>
<gene>
    <name evidence="2" type="ORF">M422DRAFT_72584</name>
</gene>
<evidence type="ECO:0000313" key="3">
    <source>
        <dbReference type="Proteomes" id="UP000054279"/>
    </source>
</evidence>
<dbReference type="HOGENOM" id="CLU_1462229_0_0_1"/>
<organism evidence="2 3">
    <name type="scientific">Sphaerobolus stellatus (strain SS14)</name>
    <dbReference type="NCBI Taxonomy" id="990650"/>
    <lineage>
        <taxon>Eukaryota</taxon>
        <taxon>Fungi</taxon>
        <taxon>Dikarya</taxon>
        <taxon>Basidiomycota</taxon>
        <taxon>Agaricomycotina</taxon>
        <taxon>Agaricomycetes</taxon>
        <taxon>Phallomycetidae</taxon>
        <taxon>Geastrales</taxon>
        <taxon>Sphaerobolaceae</taxon>
        <taxon>Sphaerobolus</taxon>
    </lineage>
</organism>
<name>A0A0C9TN64_SPHS4</name>
<protein>
    <submittedName>
        <fullName evidence="2">Uncharacterized protein</fullName>
    </submittedName>
</protein>
<dbReference type="AlphaFoldDB" id="A0A0C9TN64"/>
<keyword evidence="3" id="KW-1185">Reference proteome</keyword>
<dbReference type="EMBL" id="KN837724">
    <property type="protein sequence ID" value="KIJ23314.1"/>
    <property type="molecule type" value="Genomic_DNA"/>
</dbReference>
<feature type="transmembrane region" description="Helical" evidence="1">
    <location>
        <begin position="15"/>
        <end position="35"/>
    </location>
</feature>
<keyword evidence="1" id="KW-1133">Transmembrane helix</keyword>
<keyword evidence="1" id="KW-0812">Transmembrane</keyword>
<sequence length="185" mass="20945">MASGGPLGPEFPTSILQGALATLISICLSAWLWGISAAQGYKYFKTYRQDPLWLKTLVTSVGFCLPGTQYGVLCVPHLICLPLDNILSIAFQPAYDYHGDWNIGEGFINGFRFDTQSTTIVATNLCSLYYHFYGSRLLCSARLDRKRKEEAPCNPNFCLESNTTCIWLIWSTLSDYQRRRKLCFR</sequence>